<keyword evidence="2" id="KW-1185">Reference proteome</keyword>
<sequence length="94" mass="10516">MQPQLRMVVVGCTAMMALTRRESWTPPIYGWLDDSPGAHAQAGELNVSGGDAQIMLQVAEITRTREEWGIKTRRARERGTAFTIIIVTVMLLRC</sequence>
<comment type="caution">
    <text evidence="1">The sequence shown here is derived from an EMBL/GenBank/DDBJ whole genome shotgun (WGS) entry which is preliminary data.</text>
</comment>
<evidence type="ECO:0000313" key="1">
    <source>
        <dbReference type="EMBL" id="KAH7324288.1"/>
    </source>
</evidence>
<evidence type="ECO:0000313" key="2">
    <source>
        <dbReference type="Proteomes" id="UP000813444"/>
    </source>
</evidence>
<dbReference type="Proteomes" id="UP000813444">
    <property type="component" value="Unassembled WGS sequence"/>
</dbReference>
<dbReference type="EMBL" id="JAGPNK010000003">
    <property type="protein sequence ID" value="KAH7324288.1"/>
    <property type="molecule type" value="Genomic_DNA"/>
</dbReference>
<organism evidence="1 2">
    <name type="scientific">Stachybotrys elegans</name>
    <dbReference type="NCBI Taxonomy" id="80388"/>
    <lineage>
        <taxon>Eukaryota</taxon>
        <taxon>Fungi</taxon>
        <taxon>Dikarya</taxon>
        <taxon>Ascomycota</taxon>
        <taxon>Pezizomycotina</taxon>
        <taxon>Sordariomycetes</taxon>
        <taxon>Hypocreomycetidae</taxon>
        <taxon>Hypocreales</taxon>
        <taxon>Stachybotryaceae</taxon>
        <taxon>Stachybotrys</taxon>
    </lineage>
</organism>
<name>A0A8K0WUR1_9HYPO</name>
<accession>A0A8K0WUR1</accession>
<reference evidence="1" key="1">
    <citation type="journal article" date="2021" name="Nat. Commun.">
        <title>Genetic determinants of endophytism in the Arabidopsis root mycobiome.</title>
        <authorList>
            <person name="Mesny F."/>
            <person name="Miyauchi S."/>
            <person name="Thiergart T."/>
            <person name="Pickel B."/>
            <person name="Atanasova L."/>
            <person name="Karlsson M."/>
            <person name="Huettel B."/>
            <person name="Barry K.W."/>
            <person name="Haridas S."/>
            <person name="Chen C."/>
            <person name="Bauer D."/>
            <person name="Andreopoulos W."/>
            <person name="Pangilinan J."/>
            <person name="LaButti K."/>
            <person name="Riley R."/>
            <person name="Lipzen A."/>
            <person name="Clum A."/>
            <person name="Drula E."/>
            <person name="Henrissat B."/>
            <person name="Kohler A."/>
            <person name="Grigoriev I.V."/>
            <person name="Martin F.M."/>
            <person name="Hacquard S."/>
        </authorList>
    </citation>
    <scope>NUCLEOTIDE SEQUENCE</scope>
    <source>
        <strain evidence="1">MPI-CAGE-CH-0235</strain>
    </source>
</reference>
<gene>
    <name evidence="1" type="ORF">B0I35DRAFT_423844</name>
</gene>
<protein>
    <submittedName>
        <fullName evidence="1">Uncharacterized protein</fullName>
    </submittedName>
</protein>
<proteinExistence type="predicted"/>
<dbReference type="AlphaFoldDB" id="A0A8K0WUR1"/>